<keyword evidence="2" id="KW-1185">Reference proteome</keyword>
<dbReference type="Pfam" id="PF14135">
    <property type="entry name" value="DUF4302"/>
    <property type="match status" value="1"/>
</dbReference>
<reference evidence="1 2" key="1">
    <citation type="submission" date="2019-12" db="EMBL/GenBank/DDBJ databases">
        <title>The draft genomic sequence of strain Chitinophaga oryziterrae JCM 16595.</title>
        <authorList>
            <person name="Zhang X."/>
        </authorList>
    </citation>
    <scope>NUCLEOTIDE SEQUENCE [LARGE SCALE GENOMIC DNA]</scope>
    <source>
        <strain evidence="1 2">JCM 16595</strain>
    </source>
</reference>
<sequence>MTKNLFLYILLITATLSSCRKKDDFVFDQSPDERINKTLAEYSSALTGSEYGWKGFVYPSGLPGTPFGFYFKFDTANRVQMFSDFDSLSAVTVKESSYRLKALQQPSLLFDTYSYIHVLCDPDASVNGGTYGAGLFSDFEFAIDGVYGDTIKLTGRLHGSKAVLVKATSQEAQDYYEKKRNWEFNNISRFLTYFKQLTAGGSKYDIYVDKLYRQIQFVWTTAEGAKSFSTPYYYTSNGIALTSPLNDGKQSISAFENVTWDAGGQIMKFKVNGADATITAVIKPLVVDTGAGSRWWNAAANAGAYWVSTNGFHVDGVDDAYGIKRISGFQFMFYYPNFNSGYDAGAIFTTATFGPALKPKFNTNGTVVFSAAGTFGTAPADGATPMANITTKFSETAGFYFVQTGNYTYDMVNVKDARSWITWQN</sequence>
<gene>
    <name evidence="1" type="ORF">GO495_11270</name>
</gene>
<comment type="caution">
    <text evidence="1">The sequence shown here is derived from an EMBL/GenBank/DDBJ whole genome shotgun (WGS) entry which is preliminary data.</text>
</comment>
<evidence type="ECO:0000313" key="2">
    <source>
        <dbReference type="Proteomes" id="UP000468388"/>
    </source>
</evidence>
<evidence type="ECO:0000313" key="1">
    <source>
        <dbReference type="EMBL" id="MVT41164.1"/>
    </source>
</evidence>
<organism evidence="1 2">
    <name type="scientific">Chitinophaga oryziterrae</name>
    <dbReference type="NCBI Taxonomy" id="1031224"/>
    <lineage>
        <taxon>Bacteria</taxon>
        <taxon>Pseudomonadati</taxon>
        <taxon>Bacteroidota</taxon>
        <taxon>Chitinophagia</taxon>
        <taxon>Chitinophagales</taxon>
        <taxon>Chitinophagaceae</taxon>
        <taxon>Chitinophaga</taxon>
    </lineage>
</organism>
<dbReference type="EMBL" id="WRXO01000002">
    <property type="protein sequence ID" value="MVT41164.1"/>
    <property type="molecule type" value="Genomic_DNA"/>
</dbReference>
<name>A0A6N8J889_9BACT</name>
<dbReference type="Proteomes" id="UP000468388">
    <property type="component" value="Unassembled WGS sequence"/>
</dbReference>
<dbReference type="OrthoDB" id="707849at2"/>
<dbReference type="InterPro" id="IPR025396">
    <property type="entry name" value="DUF4302"/>
</dbReference>
<accession>A0A6N8J889</accession>
<dbReference type="AlphaFoldDB" id="A0A6N8J889"/>
<dbReference type="RefSeq" id="WP_157299773.1">
    <property type="nucleotide sequence ID" value="NZ_BAAAZB010000007.1"/>
</dbReference>
<protein>
    <submittedName>
        <fullName evidence="1">DUF4302 domain-containing protein</fullName>
    </submittedName>
</protein>
<dbReference type="PROSITE" id="PS51257">
    <property type="entry name" value="PROKAR_LIPOPROTEIN"/>
    <property type="match status" value="1"/>
</dbReference>
<proteinExistence type="predicted"/>